<gene>
    <name evidence="2" type="ORF">PSON_ATCC_30995.1.T0180293</name>
</gene>
<keyword evidence="3" id="KW-1185">Reference proteome</keyword>
<dbReference type="PANTHER" id="PTHR31600:SF2">
    <property type="entry name" value="GAMETE ENRICHED GENE 10 PROTEIN-RELATED"/>
    <property type="match status" value="1"/>
</dbReference>
<feature type="transmembrane region" description="Helical" evidence="1">
    <location>
        <begin position="183"/>
        <end position="207"/>
    </location>
</feature>
<dbReference type="PANTHER" id="PTHR31600">
    <property type="entry name" value="TINY MACROCYSTS PROTEIN B-RELATED"/>
    <property type="match status" value="1"/>
</dbReference>
<feature type="transmembrane region" description="Helical" evidence="1">
    <location>
        <begin position="228"/>
        <end position="248"/>
    </location>
</feature>
<dbReference type="InterPro" id="IPR052994">
    <property type="entry name" value="Tiny_macrocysts_regulators"/>
</dbReference>
<feature type="transmembrane region" description="Helical" evidence="1">
    <location>
        <begin position="85"/>
        <end position="105"/>
    </location>
</feature>
<feature type="transmembrane region" description="Helical" evidence="1">
    <location>
        <begin position="1381"/>
        <end position="1408"/>
    </location>
</feature>
<feature type="transmembrane region" description="Helical" evidence="1">
    <location>
        <begin position="31"/>
        <end position="49"/>
    </location>
</feature>
<accession>A0A8S1L8C5</accession>
<feature type="transmembrane region" description="Helical" evidence="1">
    <location>
        <begin position="1277"/>
        <end position="1299"/>
    </location>
</feature>
<feature type="transmembrane region" description="Helical" evidence="1">
    <location>
        <begin position="1614"/>
        <end position="1632"/>
    </location>
</feature>
<keyword evidence="1" id="KW-0472">Membrane</keyword>
<proteinExistence type="predicted"/>
<protein>
    <recommendedName>
        <fullName evidence="4">Transmembrane protein</fullName>
    </recommendedName>
</protein>
<evidence type="ECO:0000313" key="3">
    <source>
        <dbReference type="Proteomes" id="UP000692954"/>
    </source>
</evidence>
<keyword evidence="1" id="KW-0812">Transmembrane</keyword>
<keyword evidence="1" id="KW-1133">Transmembrane helix</keyword>
<organism evidence="2 3">
    <name type="scientific">Paramecium sonneborni</name>
    <dbReference type="NCBI Taxonomy" id="65129"/>
    <lineage>
        <taxon>Eukaryota</taxon>
        <taxon>Sar</taxon>
        <taxon>Alveolata</taxon>
        <taxon>Ciliophora</taxon>
        <taxon>Intramacronucleata</taxon>
        <taxon>Oligohymenophorea</taxon>
        <taxon>Peniculida</taxon>
        <taxon>Parameciidae</taxon>
        <taxon>Paramecium</taxon>
    </lineage>
</organism>
<evidence type="ECO:0000256" key="1">
    <source>
        <dbReference type="SAM" id="Phobius"/>
    </source>
</evidence>
<dbReference type="EMBL" id="CAJJDN010000018">
    <property type="protein sequence ID" value="CAD8064038.1"/>
    <property type="molecule type" value="Genomic_DNA"/>
</dbReference>
<feature type="transmembrane region" description="Helical" evidence="1">
    <location>
        <begin position="1104"/>
        <end position="1125"/>
    </location>
</feature>
<reference evidence="2" key="1">
    <citation type="submission" date="2021-01" db="EMBL/GenBank/DDBJ databases">
        <authorList>
            <consortium name="Genoscope - CEA"/>
            <person name="William W."/>
        </authorList>
    </citation>
    <scope>NUCLEOTIDE SEQUENCE</scope>
</reference>
<comment type="caution">
    <text evidence="2">The sequence shown here is derived from an EMBL/GenBank/DDBJ whole genome shotgun (WGS) entry which is preliminary data.</text>
</comment>
<dbReference type="OrthoDB" id="306704at2759"/>
<feature type="transmembrane region" description="Helical" evidence="1">
    <location>
        <begin position="285"/>
        <end position="308"/>
    </location>
</feature>
<evidence type="ECO:0008006" key="4">
    <source>
        <dbReference type="Google" id="ProtNLM"/>
    </source>
</evidence>
<name>A0A8S1L8C5_9CILI</name>
<sequence length="1680" mass="200209">MPNCFNNLKLFYLSEFYRIFNKIRRNKSNSIFLFIIQHCQFFYILHYSFNSLLKEKSRLLLLINYLCKNIMLDFYIENFDYCIEIFLIAILIMQGLLILSFLFLFQQQKANVISNKNELQNYLILLKQLEQEKTKYISILNISNQYLEYYISFCLKISILIFNSPVIFLVIKKFKLEFNQEQSPFSIVMLIISLLVLIFNFIIVYIYEEHNNQFSFKQKDYLTYCSSIQTKIQTYLLQFLLILVSLMHNLKISLLIPIFINIILLVPILYLSFKYPKYDDHNLNYIHIQTFSIFLLDNICSLIFSYILNLEFSEILLMITPFAIYVLHIKIKKQSINYNHNFNQYIRSLYYECHSAIGKNGMLIDEIKYRLPKDLTLYVFSTNHFINCQNITQCFCNKFRHEQETFISRLNFKNYLKHLIRFTYEQNLNDKKLSQNHDYTTNFYYILYISQICKQPAKAFYELTKLKIQSQKQMDYLNEMYLNSIEYFVKQDFNKMIELKNITNQKYLCFKVFYYDMAIQKWKQEFLSSLKQLKNWYRLLSDRNLIQLLKDGKKLQILNANLEKSLKQLFKCNPVSPECSLLITLFYKYIYFNHKKIEIPQLDSTIVYKFQTSINGILFLKDACLVYLTLVDTKGLIKNYTQTFKQAVCADDKQILNNSINNFIPKIIAKVHDQFLDNFVEQGRINIMKSDQRFLLVKNMKGFIFPIIAKVRLETNLFNDFGSSALILPSDNNYHYILLNYNGLIEEISQKLFLQVLKPILQIELDRIQNIDCLKLIPKLIKSWNNINSKQILDAELKEVISSYLIIPKKQKKQQILTSTIIKQNQTWNEFQKEQDQINEKYFSNIKEMFMFKINFKIIEFYTFQGTIYCVEIQNIKTVKQSQRIEIYSKLIESSFNSNITLKKIKTTQEKNEKIKIQQIIKDKTQQKDTFCFIKYQNDPSTLCNLEAANIIEDDIMVRQKEIQIKHINPLYQFEIDEISNLISQTNSQEKRLQDQQTLKMKSSINHNLCTFNNFNSNHSNPFSQLFQQDKFIVHSSAVLEGLNENIESIKSLNSIDAPLSQNNGFLELEQLKSVSSSQVSQYKLKKNYIKNNLFDQNSKQHKLIRLINILIFIILILCSIWYFYHLNYQNSFISSSLKKYQISNSFNIRINQFIISYDIQNTKLFNYSQYGKYCASSFQKDISQIYYNSRKLFDITVPFLSINNASNITNQTFYQSLGYFSQYMLSLSNEQKEEYYLEIIARNFFLFSKEIKIYNQTGVQIAMNEFYSSQSFMRSVFYTTLGCVFLATMFYLIILIIINRAKYKIVQLFRTFAKNQTLVLMRSIEIILHFLDYIDFANHQTTDQLLEQVKNKISSSPGMMKIQQCNTGQKIQQEQNFNQCIYFTLNILAFFIYLVYTLTLILIYFIIASQYIGSFAYQSEFQNTILDFFEQLVIYKSSQIYVLEFQSFQKLLIKYEQLKQNEILFLNKRDEALIYMEQQLQIFQGFIQRMNNEKSYQNSYFRDTLINQSCEAFSINQTSKNNDAQYYNQLNCRELKNLGSGIIVLLVNLCQNFKQFFILYNQNLQQFNEQLNSYNQTYLEDQIQNLLYTSQILSLLHESIAYQADKYLTINRIIHLVLFIFGLAFYLLSIFISNRMLKKYLYNELIKTKQLFLLIPLDILCENAYILQLLAERMEDSNN</sequence>
<evidence type="ECO:0000313" key="2">
    <source>
        <dbReference type="EMBL" id="CAD8064038.1"/>
    </source>
</evidence>
<dbReference type="Proteomes" id="UP000692954">
    <property type="component" value="Unassembled WGS sequence"/>
</dbReference>
<feature type="transmembrane region" description="Helical" evidence="1">
    <location>
        <begin position="254"/>
        <end position="273"/>
    </location>
</feature>
<feature type="transmembrane region" description="Helical" evidence="1">
    <location>
        <begin position="149"/>
        <end position="171"/>
    </location>
</feature>
<feature type="transmembrane region" description="Helical" evidence="1">
    <location>
        <begin position="314"/>
        <end position="331"/>
    </location>
</feature>